<name>A0AAD3CNA4_9STRA</name>
<proteinExistence type="predicted"/>
<feature type="compositionally biased region" description="Basic residues" evidence="2">
    <location>
        <begin position="1"/>
        <end position="15"/>
    </location>
</feature>
<feature type="coiled-coil region" evidence="1">
    <location>
        <begin position="133"/>
        <end position="160"/>
    </location>
</feature>
<feature type="region of interest" description="Disordered" evidence="2">
    <location>
        <begin position="1"/>
        <end position="31"/>
    </location>
</feature>
<dbReference type="AlphaFoldDB" id="A0AAD3CNA4"/>
<evidence type="ECO:0000313" key="4">
    <source>
        <dbReference type="Proteomes" id="UP001054902"/>
    </source>
</evidence>
<gene>
    <name evidence="3" type="ORF">CTEN210_04311</name>
</gene>
<evidence type="ECO:0000256" key="1">
    <source>
        <dbReference type="SAM" id="Coils"/>
    </source>
</evidence>
<dbReference type="Proteomes" id="UP001054902">
    <property type="component" value="Unassembled WGS sequence"/>
</dbReference>
<comment type="caution">
    <text evidence="3">The sequence shown here is derived from an EMBL/GenBank/DDBJ whole genome shotgun (WGS) entry which is preliminary data.</text>
</comment>
<protein>
    <submittedName>
        <fullName evidence="3">Uncharacterized protein</fullName>
    </submittedName>
</protein>
<accession>A0AAD3CNA4</accession>
<evidence type="ECO:0000313" key="3">
    <source>
        <dbReference type="EMBL" id="GFH47835.1"/>
    </source>
</evidence>
<evidence type="ECO:0000256" key="2">
    <source>
        <dbReference type="SAM" id="MobiDB-lite"/>
    </source>
</evidence>
<keyword evidence="1" id="KW-0175">Coiled coil</keyword>
<keyword evidence="4" id="KW-1185">Reference proteome</keyword>
<dbReference type="EMBL" id="BLLK01000023">
    <property type="protein sequence ID" value="GFH47835.1"/>
    <property type="molecule type" value="Genomic_DNA"/>
</dbReference>
<organism evidence="3 4">
    <name type="scientific">Chaetoceros tenuissimus</name>
    <dbReference type="NCBI Taxonomy" id="426638"/>
    <lineage>
        <taxon>Eukaryota</taxon>
        <taxon>Sar</taxon>
        <taxon>Stramenopiles</taxon>
        <taxon>Ochrophyta</taxon>
        <taxon>Bacillariophyta</taxon>
        <taxon>Coscinodiscophyceae</taxon>
        <taxon>Chaetocerotophycidae</taxon>
        <taxon>Chaetocerotales</taxon>
        <taxon>Chaetocerotaceae</taxon>
        <taxon>Chaetoceros</taxon>
    </lineage>
</organism>
<sequence>MGKKSKRRTCKRSQKKAQQGASTRENKAAPGTVDVGFRMDCKLSVENESEYLSNENFSQHLKPAVSCTGHQHDSKKSNENSLDTGEYEDEFIEFMLWTLCENKADLTPKKFAKSAPRLAMKLIASDISIQDILQRRNVMLEKIEEEIQEIESEYIDLLKLEVTFNDQDWKKEFLCHMIKNKISQSFHLACGRQKEKIVVLQKYYMHATASEEFLKENVYAQMNLIFVLSHFEEMHRCWNCNQLHECQVEHWKAGRHKEYCEDLGRIWSKYTTRKRRVGKAIRKQRVYTKPIIVDGIEKECFLPPCEPIDFLVCRNRLQNFNNAASSSMDTYYKNIAILACAGKHLLFGDETISSELENKIRLGYENVISEFDPKSLRKDEVFAMNSIAEALLDKDNDLARRKDVPNTSSDFSVERFLTLYIFIGSISGGKHLGKKLCDQIPYRNIDKFDIETQFLHDLKDAHEKNK</sequence>
<reference evidence="3 4" key="1">
    <citation type="journal article" date="2021" name="Sci. Rep.">
        <title>The genome of the diatom Chaetoceros tenuissimus carries an ancient integrated fragment of an extant virus.</title>
        <authorList>
            <person name="Hongo Y."/>
            <person name="Kimura K."/>
            <person name="Takaki Y."/>
            <person name="Yoshida Y."/>
            <person name="Baba S."/>
            <person name="Kobayashi G."/>
            <person name="Nagasaki K."/>
            <person name="Hano T."/>
            <person name="Tomaru Y."/>
        </authorList>
    </citation>
    <scope>NUCLEOTIDE SEQUENCE [LARGE SCALE GENOMIC DNA]</scope>
    <source>
        <strain evidence="3 4">NIES-3715</strain>
    </source>
</reference>